<accession>A0A2H4UT42</accession>
<reference evidence="1" key="1">
    <citation type="journal article" date="2017" name="Elife">
        <title>The kinetoplastid-infecting Bodo saltans virus (BsV), a window into the most abundant giant viruses in the sea.</title>
        <authorList>
            <person name="Deeg C.M."/>
            <person name="Chow C.-E.T."/>
            <person name="Suttle C.A."/>
        </authorList>
    </citation>
    <scope>NUCLEOTIDE SEQUENCE</scope>
    <source>
        <strain evidence="1">NG1</strain>
    </source>
</reference>
<organism evidence="1">
    <name type="scientific">Bodo saltans virus</name>
    <dbReference type="NCBI Taxonomy" id="2024608"/>
    <lineage>
        <taxon>Viruses</taxon>
        <taxon>Varidnaviria</taxon>
        <taxon>Bamfordvirae</taxon>
        <taxon>Nucleocytoviricota</taxon>
        <taxon>Megaviricetes</taxon>
        <taxon>Imitervirales</taxon>
        <taxon>Mimiviridae</taxon>
        <taxon>Klosneuvirinae</taxon>
        <taxon>Theiavirus</taxon>
        <taxon>Theiavirus salishense</taxon>
    </lineage>
</organism>
<proteinExistence type="predicted"/>
<dbReference type="Proteomes" id="UP000240325">
    <property type="component" value="Segment"/>
</dbReference>
<evidence type="ECO:0000313" key="1">
    <source>
        <dbReference type="EMBL" id="ATZ80120.1"/>
    </source>
</evidence>
<keyword evidence="2" id="KW-1185">Reference proteome</keyword>
<sequence>MCKGVIEKAIQFIKKDKEIFILPESVRKSTEIYISSSYEFLNFLDDVAEQTEKKSDYITISDLYALFKVTDFYINSSKEEKRDKYALKNMKLFFEKNKNTTLYYKDKITINVIEDGEEKRKQIYSVLTNYKLNI</sequence>
<gene>
    <name evidence="1" type="ORF">BMW23_0058</name>
</gene>
<name>A0A2H4UT42_9VIRU</name>
<evidence type="ECO:0000313" key="2">
    <source>
        <dbReference type="Proteomes" id="UP000240325"/>
    </source>
</evidence>
<protein>
    <submittedName>
        <fullName evidence="1">Uncharacterized protein</fullName>
    </submittedName>
</protein>
<dbReference type="EMBL" id="MF782455">
    <property type="protein sequence ID" value="ATZ80120.1"/>
    <property type="molecule type" value="Genomic_DNA"/>
</dbReference>